<dbReference type="Proteomes" id="UP001163152">
    <property type="component" value="Chromosome"/>
</dbReference>
<dbReference type="AlphaFoldDB" id="A0A9E8ZFA6"/>
<protein>
    <submittedName>
        <fullName evidence="2">TerB family tellurite resistance protein</fullName>
    </submittedName>
</protein>
<feature type="domain" description="Co-chaperone DjlA N-terminal" evidence="1">
    <location>
        <begin position="20"/>
        <end position="131"/>
    </location>
</feature>
<dbReference type="CDD" id="cd07177">
    <property type="entry name" value="terB_like"/>
    <property type="match status" value="1"/>
</dbReference>
<gene>
    <name evidence="2" type="ORF">OXH18_08960</name>
</gene>
<name>A0A9E8ZFA6_9CYAN</name>
<organism evidence="2 3">
    <name type="scientific">Thermocoleostomius sinensis A174</name>
    <dbReference type="NCBI Taxonomy" id="2016057"/>
    <lineage>
        <taxon>Bacteria</taxon>
        <taxon>Bacillati</taxon>
        <taxon>Cyanobacteriota</taxon>
        <taxon>Cyanophyceae</taxon>
        <taxon>Oculatellales</taxon>
        <taxon>Oculatellaceae</taxon>
        <taxon>Thermocoleostomius</taxon>
    </lineage>
</organism>
<sequence length="159" mass="18167">MVQTPPPPSITPRQMNLLRIVTAMAWSDGELAQEEVDVMLDRFSGLFATEATQQQQLRQELRDYMMQNIPLEELTAKLQTQEERELVLRLGYEVICSSARTPDEDNINDEEAAAYQKLVDLLGLSPETAQRVIAEAEEILNTDENLIDSLTRQLQQFMQ</sequence>
<dbReference type="RefSeq" id="WP_268612199.1">
    <property type="nucleotide sequence ID" value="NZ_CP113797.1"/>
</dbReference>
<proteinExistence type="predicted"/>
<keyword evidence="3" id="KW-1185">Reference proteome</keyword>
<dbReference type="InterPro" id="IPR007791">
    <property type="entry name" value="DjlA_N"/>
</dbReference>
<dbReference type="KEGG" id="tsin:OXH18_08960"/>
<dbReference type="EMBL" id="CP113797">
    <property type="protein sequence ID" value="WAL62098.1"/>
    <property type="molecule type" value="Genomic_DNA"/>
</dbReference>
<reference evidence="2" key="1">
    <citation type="submission" date="2022-12" db="EMBL/GenBank/DDBJ databases">
        <title>Polyphasic identification of a Novel Hot-Spring Cyanobacterium Ocullathermofonsia sinensis gen nov. sp. nov. and Genomic Insights on its Adaptations to the Thermal Habitat.</title>
        <authorList>
            <person name="Daroch M."/>
            <person name="Tang J."/>
            <person name="Jiang Y."/>
        </authorList>
    </citation>
    <scope>NUCLEOTIDE SEQUENCE</scope>
    <source>
        <strain evidence="2">PKUAC-SCTA174</strain>
    </source>
</reference>
<dbReference type="Pfam" id="PF05099">
    <property type="entry name" value="TerB"/>
    <property type="match status" value="1"/>
</dbReference>
<evidence type="ECO:0000313" key="3">
    <source>
        <dbReference type="Proteomes" id="UP001163152"/>
    </source>
</evidence>
<evidence type="ECO:0000313" key="2">
    <source>
        <dbReference type="EMBL" id="WAL62098.1"/>
    </source>
</evidence>
<dbReference type="InterPro" id="IPR029024">
    <property type="entry name" value="TerB-like"/>
</dbReference>
<dbReference type="Gene3D" id="1.10.3680.10">
    <property type="entry name" value="TerB-like"/>
    <property type="match status" value="1"/>
</dbReference>
<accession>A0A9E8ZFA6</accession>
<evidence type="ECO:0000259" key="1">
    <source>
        <dbReference type="Pfam" id="PF05099"/>
    </source>
</evidence>
<dbReference type="SUPFAM" id="SSF158682">
    <property type="entry name" value="TerB-like"/>
    <property type="match status" value="1"/>
</dbReference>